<dbReference type="PROSITE" id="PS00950">
    <property type="entry name" value="BACTERIAL_OPSIN_1"/>
    <property type="match status" value="1"/>
</dbReference>
<dbReference type="InterPro" id="IPR018229">
    <property type="entry name" value="Rhodopsin_retinal_BS"/>
</dbReference>
<keyword evidence="3" id="KW-0600">Photoreceptor protein</keyword>
<evidence type="ECO:0000256" key="7">
    <source>
        <dbReference type="ARBA" id="ARBA00022989"/>
    </source>
</evidence>
<keyword evidence="8" id="KW-0157">Chromophore</keyword>
<dbReference type="PANTHER" id="PTHR28286:SF2">
    <property type="entry name" value="BACTERIORHODOPSIN _OPSIN, NOPA (EUROFUNG)"/>
    <property type="match status" value="1"/>
</dbReference>
<dbReference type="EMBL" id="FMZP01000003">
    <property type="protein sequence ID" value="SDC35361.1"/>
    <property type="molecule type" value="Genomic_DNA"/>
</dbReference>
<dbReference type="STRING" id="392421.SAMN04488694_103205"/>
<dbReference type="PROSITE" id="PS00327">
    <property type="entry name" value="BACTERIAL_OPSIN_RET"/>
    <property type="match status" value="1"/>
</dbReference>
<accession>A0A1G6KX45</accession>
<dbReference type="GO" id="GO:0005216">
    <property type="term" value="F:monoatomic ion channel activity"/>
    <property type="evidence" value="ECO:0007669"/>
    <property type="project" value="InterPro"/>
</dbReference>
<evidence type="ECO:0000256" key="2">
    <source>
        <dbReference type="ARBA" id="ARBA00008130"/>
    </source>
</evidence>
<evidence type="ECO:0000313" key="14">
    <source>
        <dbReference type="Proteomes" id="UP000199320"/>
    </source>
</evidence>
<keyword evidence="5 11" id="KW-0812">Transmembrane</keyword>
<dbReference type="InterPro" id="IPR001425">
    <property type="entry name" value="Arc/bac/fun_rhodopsins"/>
</dbReference>
<dbReference type="Proteomes" id="UP000324021">
    <property type="component" value="Unassembled WGS sequence"/>
</dbReference>
<dbReference type="RefSeq" id="WP_394328099.1">
    <property type="nucleotide sequence ID" value="NZ_FMZP01000003.1"/>
</dbReference>
<dbReference type="SMART" id="SM01021">
    <property type="entry name" value="Bac_rhodopsin"/>
    <property type="match status" value="1"/>
</dbReference>
<feature type="transmembrane region" description="Helical" evidence="11">
    <location>
        <begin position="15"/>
        <end position="33"/>
    </location>
</feature>
<dbReference type="Gene3D" id="1.20.1070.10">
    <property type="entry name" value="Rhodopsin 7-helix transmembrane proteins"/>
    <property type="match status" value="1"/>
</dbReference>
<dbReference type="Proteomes" id="UP000199320">
    <property type="component" value="Unassembled WGS sequence"/>
</dbReference>
<keyword evidence="7 11" id="KW-1133">Transmembrane helix</keyword>
<dbReference type="SUPFAM" id="SSF81321">
    <property type="entry name" value="Family A G protein-coupled receptor-like"/>
    <property type="match status" value="1"/>
</dbReference>
<keyword evidence="10" id="KW-0675">Receptor</keyword>
<keyword evidence="14" id="KW-1185">Reference proteome</keyword>
<evidence type="ECO:0000256" key="3">
    <source>
        <dbReference type="ARBA" id="ARBA00022543"/>
    </source>
</evidence>
<feature type="transmembrane region" description="Helical" evidence="11">
    <location>
        <begin position="84"/>
        <end position="105"/>
    </location>
</feature>
<dbReference type="PRINTS" id="PR00251">
    <property type="entry name" value="BACTRLOPSIN"/>
</dbReference>
<evidence type="ECO:0000313" key="15">
    <source>
        <dbReference type="Proteomes" id="UP000324021"/>
    </source>
</evidence>
<dbReference type="GO" id="GO:0007602">
    <property type="term" value="P:phototransduction"/>
    <property type="evidence" value="ECO:0007669"/>
    <property type="project" value="UniProtKB-KW"/>
</dbReference>
<sequence>MLPLAMTALVGPESLWLWIGTIGMTLGTLYFIGRGRGVRDPKMQEFYIITIFITTIAAAMYFAMATGFGVTEVMVGDEMLTIYWARYADWLFTTPLLLLDLSLLAGANRNTIATLIGLDIFMIGTGAIAAFAATPGTRIAWWGISTGALLALLYVLVGTLSKNARAQSSEVASLFGTLRNLVIALWLLYPVVWILGTEGTLGILPLYWETAAFMVLDLSAKVGFGVVLLRSRSVLERAVTPSTAAA</sequence>
<name>A0A1G6KX45_9EURY</name>
<organism evidence="12 15">
    <name type="scientific">Natrinema hispanicum</name>
    <dbReference type="NCBI Taxonomy" id="392421"/>
    <lineage>
        <taxon>Archaea</taxon>
        <taxon>Methanobacteriati</taxon>
        <taxon>Methanobacteriota</taxon>
        <taxon>Stenosarchaea group</taxon>
        <taxon>Halobacteria</taxon>
        <taxon>Halobacteriales</taxon>
        <taxon>Natrialbaceae</taxon>
        <taxon>Natrinema</taxon>
    </lineage>
</organism>
<keyword evidence="9 11" id="KW-0472">Membrane</keyword>
<evidence type="ECO:0000313" key="12">
    <source>
        <dbReference type="EMBL" id="SDC35361.1"/>
    </source>
</evidence>
<feature type="transmembrane region" description="Helical" evidence="11">
    <location>
        <begin position="139"/>
        <end position="160"/>
    </location>
</feature>
<dbReference type="EMBL" id="FOIC01000003">
    <property type="protein sequence ID" value="SET05120.1"/>
    <property type="molecule type" value="Genomic_DNA"/>
</dbReference>
<dbReference type="GO" id="GO:0016020">
    <property type="term" value="C:membrane"/>
    <property type="evidence" value="ECO:0007669"/>
    <property type="project" value="UniProtKB-SubCell"/>
</dbReference>
<evidence type="ECO:0000256" key="6">
    <source>
        <dbReference type="ARBA" id="ARBA00022925"/>
    </source>
</evidence>
<evidence type="ECO:0000313" key="13">
    <source>
        <dbReference type="EMBL" id="SET05120.1"/>
    </source>
</evidence>
<feature type="transmembrane region" description="Helical" evidence="11">
    <location>
        <begin position="45"/>
        <end position="64"/>
    </location>
</feature>
<dbReference type="Pfam" id="PF01036">
    <property type="entry name" value="Bac_rhodopsin"/>
    <property type="match status" value="1"/>
</dbReference>
<evidence type="ECO:0000256" key="8">
    <source>
        <dbReference type="ARBA" id="ARBA00022991"/>
    </source>
</evidence>
<reference evidence="13" key="1">
    <citation type="submission" date="2016-10" db="EMBL/GenBank/DDBJ databases">
        <authorList>
            <person name="de Groot N.N."/>
        </authorList>
    </citation>
    <scope>NUCLEOTIDE SEQUENCE [LARGE SCALE GENOMIC DNA]</scope>
    <source>
        <strain evidence="13">CDM_6</strain>
    </source>
</reference>
<dbReference type="GO" id="GO:0009881">
    <property type="term" value="F:photoreceptor activity"/>
    <property type="evidence" value="ECO:0007669"/>
    <property type="project" value="UniProtKB-KW"/>
</dbReference>
<proteinExistence type="inferred from homology"/>
<evidence type="ECO:0000256" key="9">
    <source>
        <dbReference type="ARBA" id="ARBA00023136"/>
    </source>
</evidence>
<feature type="transmembrane region" description="Helical" evidence="11">
    <location>
        <begin position="112"/>
        <end position="133"/>
    </location>
</feature>
<comment type="subcellular location">
    <subcellularLocation>
        <location evidence="1">Membrane</location>
        <topology evidence="1">Multi-pass membrane protein</topology>
    </subcellularLocation>
</comment>
<keyword evidence="4" id="KW-0716">Sensory transduction</keyword>
<evidence type="ECO:0000256" key="4">
    <source>
        <dbReference type="ARBA" id="ARBA00022606"/>
    </source>
</evidence>
<evidence type="ECO:0000256" key="10">
    <source>
        <dbReference type="ARBA" id="ARBA00023170"/>
    </source>
</evidence>
<feature type="transmembrane region" description="Helical" evidence="11">
    <location>
        <begin position="172"/>
        <end position="195"/>
    </location>
</feature>
<evidence type="ECO:0000256" key="11">
    <source>
        <dbReference type="SAM" id="Phobius"/>
    </source>
</evidence>
<reference evidence="14 15" key="2">
    <citation type="submission" date="2016-10" db="EMBL/GenBank/DDBJ databases">
        <authorList>
            <person name="Varghese N."/>
            <person name="Submissions S."/>
        </authorList>
    </citation>
    <scope>NUCLEOTIDE SEQUENCE [LARGE SCALE GENOMIC DNA]</scope>
    <source>
        <strain evidence="12 15">CDM_1</strain>
        <strain evidence="14">CDM_6</strain>
    </source>
</reference>
<dbReference type="PANTHER" id="PTHR28286">
    <property type="match status" value="1"/>
</dbReference>
<dbReference type="AlphaFoldDB" id="A0A1G6KX45"/>
<protein>
    <submittedName>
        <fullName evidence="12">Bacteriorhodopsin</fullName>
    </submittedName>
</protein>
<evidence type="ECO:0000256" key="1">
    <source>
        <dbReference type="ARBA" id="ARBA00004141"/>
    </source>
</evidence>
<comment type="similarity">
    <text evidence="2">Belongs to the archaeal/bacterial/fungal opsin family.</text>
</comment>
<evidence type="ECO:0000256" key="5">
    <source>
        <dbReference type="ARBA" id="ARBA00022692"/>
    </source>
</evidence>
<feature type="transmembrane region" description="Helical" evidence="11">
    <location>
        <begin position="207"/>
        <end position="229"/>
    </location>
</feature>
<gene>
    <name evidence="13" type="ORF">SAMN04488694_103205</name>
    <name evidence="12" type="ORF">SAMN05192552_1003104</name>
</gene>
<dbReference type="CDD" id="cd15244">
    <property type="entry name" value="7tm_bacteriorhodopsin"/>
    <property type="match status" value="1"/>
</dbReference>
<keyword evidence="6" id="KW-0681">Retinal protein</keyword>